<dbReference type="Proteomes" id="UP001454036">
    <property type="component" value="Unassembled WGS sequence"/>
</dbReference>
<organism evidence="2 3">
    <name type="scientific">Lithospermum erythrorhizon</name>
    <name type="common">Purple gromwell</name>
    <name type="synonym">Lithospermum officinale var. erythrorhizon</name>
    <dbReference type="NCBI Taxonomy" id="34254"/>
    <lineage>
        <taxon>Eukaryota</taxon>
        <taxon>Viridiplantae</taxon>
        <taxon>Streptophyta</taxon>
        <taxon>Embryophyta</taxon>
        <taxon>Tracheophyta</taxon>
        <taxon>Spermatophyta</taxon>
        <taxon>Magnoliopsida</taxon>
        <taxon>eudicotyledons</taxon>
        <taxon>Gunneridae</taxon>
        <taxon>Pentapetalae</taxon>
        <taxon>asterids</taxon>
        <taxon>lamiids</taxon>
        <taxon>Boraginales</taxon>
        <taxon>Boraginaceae</taxon>
        <taxon>Boraginoideae</taxon>
        <taxon>Lithospermeae</taxon>
        <taxon>Lithospermum</taxon>
    </lineage>
</organism>
<name>A0AAV3RQ77_LITER</name>
<proteinExistence type="predicted"/>
<feature type="compositionally biased region" description="Polar residues" evidence="1">
    <location>
        <begin position="137"/>
        <end position="146"/>
    </location>
</feature>
<keyword evidence="3" id="KW-1185">Reference proteome</keyword>
<reference evidence="2 3" key="1">
    <citation type="submission" date="2024-01" db="EMBL/GenBank/DDBJ databases">
        <title>The complete chloroplast genome sequence of Lithospermum erythrorhizon: insights into the phylogenetic relationship among Boraginaceae species and the maternal lineages of purple gromwells.</title>
        <authorList>
            <person name="Okada T."/>
            <person name="Watanabe K."/>
        </authorList>
    </citation>
    <scope>NUCLEOTIDE SEQUENCE [LARGE SCALE GENOMIC DNA]</scope>
</reference>
<evidence type="ECO:0000256" key="1">
    <source>
        <dbReference type="SAM" id="MobiDB-lite"/>
    </source>
</evidence>
<comment type="caution">
    <text evidence="2">The sequence shown here is derived from an EMBL/GenBank/DDBJ whole genome shotgun (WGS) entry which is preliminary data.</text>
</comment>
<evidence type="ECO:0000313" key="3">
    <source>
        <dbReference type="Proteomes" id="UP001454036"/>
    </source>
</evidence>
<accession>A0AAV3RQ77</accession>
<gene>
    <name evidence="2" type="ORF">LIER_29468</name>
</gene>
<sequence length="216" mass="25174">MPFTDRLDAVPLSKRGLRYRKLKKVFVLETPLSKDQLTARVKQYVELEELKNQRDQRGQSFKRRQYDSQPQMGLVWCTQVAPSEHFTPLRVSVAEVFSQIDYINLLPKPIEKLIQRGYLKEFVNKGDRRDVPRQNRRSPQWNSQPRIKNEPLETPPVTMRIDTMAGGRAGGGNSRNSRKTYARREVYSIVEATARKEENISFNDKNLVGIEFPHDD</sequence>
<feature type="region of interest" description="Disordered" evidence="1">
    <location>
        <begin position="125"/>
        <end position="153"/>
    </location>
</feature>
<protein>
    <submittedName>
        <fullName evidence="2">Uncharacterized protein</fullName>
    </submittedName>
</protein>
<evidence type="ECO:0000313" key="2">
    <source>
        <dbReference type="EMBL" id="GAA0176487.1"/>
    </source>
</evidence>
<dbReference type="AlphaFoldDB" id="A0AAV3RQ77"/>
<dbReference type="EMBL" id="BAABME010010160">
    <property type="protein sequence ID" value="GAA0176487.1"/>
    <property type="molecule type" value="Genomic_DNA"/>
</dbReference>